<keyword evidence="3" id="KW-1185">Reference proteome</keyword>
<evidence type="ECO:0000313" key="3">
    <source>
        <dbReference type="Proteomes" id="UP000785613"/>
    </source>
</evidence>
<keyword evidence="1" id="KW-1133">Transmembrane helix</keyword>
<comment type="caution">
    <text evidence="2">The sequence shown here is derived from an EMBL/GenBank/DDBJ whole genome shotgun (WGS) entry which is preliminary data.</text>
</comment>
<evidence type="ECO:0000256" key="1">
    <source>
        <dbReference type="SAM" id="Phobius"/>
    </source>
</evidence>
<reference evidence="2 3" key="1">
    <citation type="submission" date="2019-09" db="EMBL/GenBank/DDBJ databases">
        <title>Taxonomy of Antarctic Massilia spp.: description of Massilia rubra sp. nov., Massilia aquatica sp. nov., Massilia mucilaginosa sp. nov., Massilia frigida sp. nov. isolated from streams, lakes and regoliths.</title>
        <authorList>
            <person name="Holochova P."/>
            <person name="Sedlacek I."/>
            <person name="Kralova S."/>
            <person name="Maslanova I."/>
            <person name="Busse H.-J."/>
            <person name="Stankova E."/>
            <person name="Vrbovska V."/>
            <person name="Kovarovic V."/>
            <person name="Bartak M."/>
            <person name="Svec P."/>
            <person name="Pantucek R."/>
        </authorList>
    </citation>
    <scope>NUCLEOTIDE SEQUENCE [LARGE SCALE GENOMIC DNA]</scope>
    <source>
        <strain evidence="2 3">CCM 8692</strain>
    </source>
</reference>
<keyword evidence="1" id="KW-0812">Transmembrane</keyword>
<proteinExistence type="predicted"/>
<dbReference type="Gene3D" id="2.60.40.1120">
    <property type="entry name" value="Carboxypeptidase-like, regulatory domain"/>
    <property type="match status" value="1"/>
</dbReference>
<dbReference type="RefSeq" id="WP_167223985.1">
    <property type="nucleotide sequence ID" value="NZ_VUYU01000005.1"/>
</dbReference>
<dbReference type="EMBL" id="VUYU01000005">
    <property type="protein sequence ID" value="NHZ33955.1"/>
    <property type="molecule type" value="Genomic_DNA"/>
</dbReference>
<dbReference type="Proteomes" id="UP000785613">
    <property type="component" value="Unassembled WGS sequence"/>
</dbReference>
<dbReference type="SUPFAM" id="SSF49452">
    <property type="entry name" value="Starch-binding domain-like"/>
    <property type="match status" value="1"/>
</dbReference>
<protein>
    <submittedName>
        <fullName evidence="2">Carboxypeptidase regulatory-like domain-containing protein</fullName>
    </submittedName>
</protein>
<organism evidence="2 3">
    <name type="scientific">Massilia rubra</name>
    <dbReference type="NCBI Taxonomy" id="2607910"/>
    <lineage>
        <taxon>Bacteria</taxon>
        <taxon>Pseudomonadati</taxon>
        <taxon>Pseudomonadota</taxon>
        <taxon>Betaproteobacteria</taxon>
        <taxon>Burkholderiales</taxon>
        <taxon>Oxalobacteraceae</taxon>
        <taxon>Telluria group</taxon>
        <taxon>Massilia</taxon>
    </lineage>
</organism>
<accession>A0ABX0LME1</accession>
<keyword evidence="1" id="KW-0472">Membrane</keyword>
<dbReference type="Pfam" id="PF13620">
    <property type="entry name" value="CarboxypepD_reg"/>
    <property type="match status" value="1"/>
</dbReference>
<dbReference type="InterPro" id="IPR013784">
    <property type="entry name" value="Carb-bd-like_fold"/>
</dbReference>
<evidence type="ECO:0000313" key="2">
    <source>
        <dbReference type="EMBL" id="NHZ33955.1"/>
    </source>
</evidence>
<sequence>MTLSEFRLVVAGAGHVERGLSLECRPTIDMVANIEERGYFCRIIFWFDFRGLEKPGARRLPLHPRRRGCLPRYLPQPFQKAPLIPPIAASRVRFMSRRVVAVLRIGLLLILLALVVWGWSLPREVQFGSGVTARRAFTVEEARTTGAIQGKVVDLETGLPLQGVLVSVDHDSPTSDYVSDRTGASGEFGLALLVPGVVTVDIGRTDLLAQRRDVAVEAGKTTRLNVKLAKAPPPCCQLAGKWRVELTIDPGTPSNVSASNISGTVRFRSGLWARVTAPSDPDKALYQEYGSFHIDWRPFLGYWATEVAKDVYAPDNGWMAAYMFNDAAGTVLSGDRVDMLFQGGLSHDRISLSGNIDKDGILRGRWCNMGFTCSSTGDFVMTRM</sequence>
<feature type="transmembrane region" description="Helical" evidence="1">
    <location>
        <begin position="99"/>
        <end position="119"/>
    </location>
</feature>
<gene>
    <name evidence="2" type="ORF">F0185_10195</name>
</gene>
<name>A0ABX0LME1_9BURK</name>